<comment type="caution">
    <text evidence="22">The sequence shown here is derived from an EMBL/GenBank/DDBJ whole genome shotgun (WGS) entry which is preliminary data.</text>
</comment>
<comment type="similarity">
    <text evidence="15">Belongs to the glycogen debranching enzyme family.</text>
</comment>
<dbReference type="InterPro" id="IPR029436">
    <property type="entry name" value="AGL_euk_N"/>
</dbReference>
<evidence type="ECO:0000259" key="18">
    <source>
        <dbReference type="Pfam" id="PF06202"/>
    </source>
</evidence>
<evidence type="ECO:0000256" key="10">
    <source>
        <dbReference type="ARBA" id="ARBA00022679"/>
    </source>
</evidence>
<dbReference type="Pfam" id="PF14701">
    <property type="entry name" value="hDGE_amylase"/>
    <property type="match status" value="1"/>
</dbReference>
<evidence type="ECO:0000256" key="11">
    <source>
        <dbReference type="ARBA" id="ARBA00022801"/>
    </source>
</evidence>
<comment type="function">
    <text evidence="3">Multifunctional enzyme acting as 1,4-alpha-D-glucan:1,4-alpha-D-glucan 4-alpha-D-glycosyltransferase and amylo-1,6-glucosidase in glycogen degradation.</text>
</comment>
<dbReference type="InterPro" id="IPR032792">
    <property type="entry name" value="AGL_glucanoTrfase"/>
</dbReference>
<keyword evidence="14" id="KW-0326">Glycosidase</keyword>
<dbReference type="Gene3D" id="3.20.20.80">
    <property type="entry name" value="Glycosidases"/>
    <property type="match status" value="2"/>
</dbReference>
<evidence type="ECO:0000256" key="2">
    <source>
        <dbReference type="ARBA" id="ARBA00000927"/>
    </source>
</evidence>
<dbReference type="InterPro" id="IPR032790">
    <property type="entry name" value="GDE_C"/>
</dbReference>
<dbReference type="FunFam" id="3.20.20.80:FF:000070">
    <property type="entry name" value="GDB1p Glycogen debranching enzyme"/>
    <property type="match status" value="1"/>
</dbReference>
<dbReference type="InterPro" id="IPR017853">
    <property type="entry name" value="GH"/>
</dbReference>
<dbReference type="EC" id="3.2.1.33" evidence="6"/>
<organism evidence="22 23">
    <name type="scientific">Littorina saxatilis</name>
    <dbReference type="NCBI Taxonomy" id="31220"/>
    <lineage>
        <taxon>Eukaryota</taxon>
        <taxon>Metazoa</taxon>
        <taxon>Spiralia</taxon>
        <taxon>Lophotrochozoa</taxon>
        <taxon>Mollusca</taxon>
        <taxon>Gastropoda</taxon>
        <taxon>Caenogastropoda</taxon>
        <taxon>Littorinimorpha</taxon>
        <taxon>Littorinoidea</taxon>
        <taxon>Littorinidae</taxon>
        <taxon>Littorina</taxon>
    </lineage>
</organism>
<feature type="domain" description="Glycogen debranching enzyme C-terminal" evidence="18">
    <location>
        <begin position="1084"/>
        <end position="1543"/>
    </location>
</feature>
<evidence type="ECO:0000259" key="19">
    <source>
        <dbReference type="Pfam" id="PF14699"/>
    </source>
</evidence>
<feature type="domain" description="Glycogen debranching enzyme central" evidence="21">
    <location>
        <begin position="714"/>
        <end position="988"/>
    </location>
</feature>
<dbReference type="SUPFAM" id="SSF51445">
    <property type="entry name" value="(Trans)glycosidases"/>
    <property type="match status" value="1"/>
</dbReference>
<dbReference type="SUPFAM" id="SSF48208">
    <property type="entry name" value="Six-hairpin glycosidases"/>
    <property type="match status" value="1"/>
</dbReference>
<evidence type="ECO:0000256" key="15">
    <source>
        <dbReference type="ARBA" id="ARBA00025780"/>
    </source>
</evidence>
<keyword evidence="8" id="KW-0963">Cytoplasm</keyword>
<keyword evidence="12" id="KW-0320">Glycogen biosynthesis</keyword>
<evidence type="ECO:0000259" key="20">
    <source>
        <dbReference type="Pfam" id="PF14701"/>
    </source>
</evidence>
<dbReference type="Pfam" id="PF06202">
    <property type="entry name" value="GDE_C"/>
    <property type="match status" value="1"/>
</dbReference>
<evidence type="ECO:0000256" key="3">
    <source>
        <dbReference type="ARBA" id="ARBA00003530"/>
    </source>
</evidence>
<evidence type="ECO:0000256" key="5">
    <source>
        <dbReference type="ARBA" id="ARBA00012560"/>
    </source>
</evidence>
<dbReference type="GO" id="GO:0005980">
    <property type="term" value="P:glycogen catabolic process"/>
    <property type="evidence" value="ECO:0007669"/>
    <property type="project" value="InterPro"/>
</dbReference>
<evidence type="ECO:0000313" key="22">
    <source>
        <dbReference type="EMBL" id="KAK7100807.1"/>
    </source>
</evidence>
<dbReference type="InterPro" id="IPR008928">
    <property type="entry name" value="6-hairpin_glycosidase_sf"/>
</dbReference>
<evidence type="ECO:0000313" key="23">
    <source>
        <dbReference type="Proteomes" id="UP001374579"/>
    </source>
</evidence>
<reference evidence="22 23" key="1">
    <citation type="submission" date="2024-02" db="EMBL/GenBank/DDBJ databases">
        <title>Chromosome-scale genome assembly of the rough periwinkle Littorina saxatilis.</title>
        <authorList>
            <person name="De Jode A."/>
            <person name="Faria R."/>
            <person name="Formenti G."/>
            <person name="Sims Y."/>
            <person name="Smith T.P."/>
            <person name="Tracey A."/>
            <person name="Wood J.M.D."/>
            <person name="Zagrodzka Z.B."/>
            <person name="Johannesson K."/>
            <person name="Butlin R.K."/>
            <person name="Leder E.H."/>
        </authorList>
    </citation>
    <scope>NUCLEOTIDE SEQUENCE [LARGE SCALE GENOMIC DNA]</scope>
    <source>
        <strain evidence="22">Snail1</strain>
        <tissue evidence="22">Muscle</tissue>
    </source>
</reference>
<keyword evidence="9" id="KW-0328">Glycosyltransferase</keyword>
<evidence type="ECO:0000256" key="1">
    <source>
        <dbReference type="ARBA" id="ARBA00000439"/>
    </source>
</evidence>
<dbReference type="GO" id="GO:0004134">
    <property type="term" value="F:4-alpha-glucanotransferase activity"/>
    <property type="evidence" value="ECO:0007669"/>
    <property type="project" value="UniProtKB-EC"/>
</dbReference>
<dbReference type="NCBIfam" id="TIGR01531">
    <property type="entry name" value="glyc_debranch"/>
    <property type="match status" value="1"/>
</dbReference>
<dbReference type="InterPro" id="IPR010401">
    <property type="entry name" value="AGL/Gdb1"/>
</dbReference>
<keyword evidence="11" id="KW-0378">Hydrolase</keyword>
<dbReference type="Pfam" id="PF14699">
    <property type="entry name" value="hGDE_N"/>
    <property type="match status" value="1"/>
</dbReference>
<accession>A0AAN9B8E8</accession>
<comment type="subcellular location">
    <subcellularLocation>
        <location evidence="4">Cytoplasm</location>
    </subcellularLocation>
</comment>
<dbReference type="GO" id="GO:0004135">
    <property type="term" value="F:amylo-alpha-1,6-glucosidase activity"/>
    <property type="evidence" value="ECO:0007669"/>
    <property type="project" value="UniProtKB-EC"/>
</dbReference>
<dbReference type="InterPro" id="IPR032788">
    <property type="entry name" value="AGL_central"/>
</dbReference>
<evidence type="ECO:0000256" key="7">
    <source>
        <dbReference type="ARBA" id="ARBA00020723"/>
    </source>
</evidence>
<gene>
    <name evidence="22" type="ORF">V1264_023686</name>
</gene>
<comment type="catalytic activity">
    <reaction evidence="1">
        <text>Transfers a segment of a (1-&gt;4)-alpha-D-glucan to a new position in an acceptor, which may be glucose or a (1-&gt;4)-alpha-D-glucan.</text>
        <dbReference type="EC" id="2.4.1.25"/>
    </reaction>
</comment>
<keyword evidence="10" id="KW-0808">Transferase</keyword>
<keyword evidence="23" id="KW-1185">Reference proteome</keyword>
<feature type="domain" description="Eukaryotic glycogen debranching enzyme N-terminal" evidence="19">
    <location>
        <begin position="30"/>
        <end position="121"/>
    </location>
</feature>
<evidence type="ECO:0000256" key="16">
    <source>
        <dbReference type="ARBA" id="ARBA00031477"/>
    </source>
</evidence>
<name>A0AAN9B8E8_9CAEN</name>
<evidence type="ECO:0000256" key="4">
    <source>
        <dbReference type="ARBA" id="ARBA00004496"/>
    </source>
</evidence>
<dbReference type="GO" id="GO:0005737">
    <property type="term" value="C:cytoplasm"/>
    <property type="evidence" value="ECO:0007669"/>
    <property type="project" value="UniProtKB-SubCell"/>
</dbReference>
<feature type="region of interest" description="Disordered" evidence="17">
    <location>
        <begin position="364"/>
        <end position="383"/>
    </location>
</feature>
<evidence type="ECO:0000256" key="8">
    <source>
        <dbReference type="ARBA" id="ARBA00022490"/>
    </source>
</evidence>
<dbReference type="EC" id="2.4.1.25" evidence="5"/>
<comment type="catalytic activity">
    <reaction evidence="2">
        <text>Hydrolysis of (1-&gt;6)-alpha-D-glucosidic branch linkages in glycogen phosphorylase limit dextrin.</text>
        <dbReference type="EC" id="3.2.1.33"/>
    </reaction>
</comment>
<dbReference type="PANTHER" id="PTHR10569:SF2">
    <property type="entry name" value="GLYCOGEN DEBRANCHING ENZYME"/>
    <property type="match status" value="1"/>
</dbReference>
<dbReference type="CDD" id="cd11327">
    <property type="entry name" value="AmyAc_Glg_debranch_2"/>
    <property type="match status" value="1"/>
</dbReference>
<dbReference type="Proteomes" id="UP001374579">
    <property type="component" value="Unassembled WGS sequence"/>
</dbReference>
<dbReference type="InterPro" id="IPR006421">
    <property type="entry name" value="Glycogen_debranch_met"/>
</dbReference>
<evidence type="ECO:0000256" key="6">
    <source>
        <dbReference type="ARBA" id="ARBA00012778"/>
    </source>
</evidence>
<evidence type="ECO:0000256" key="9">
    <source>
        <dbReference type="ARBA" id="ARBA00022676"/>
    </source>
</evidence>
<evidence type="ECO:0000256" key="14">
    <source>
        <dbReference type="ARBA" id="ARBA00023295"/>
    </source>
</evidence>
<feature type="domain" description="Glycogen debranching enzyme glucanotransferase" evidence="20">
    <location>
        <begin position="126"/>
        <end position="570"/>
    </location>
</feature>
<dbReference type="FunFam" id="3.20.20.80:FF:000108">
    <property type="entry name" value="glycogen debranching enzyme"/>
    <property type="match status" value="1"/>
</dbReference>
<protein>
    <recommendedName>
        <fullName evidence="7">Glycogen debranching enzyme</fullName>
        <ecNumber evidence="5">2.4.1.25</ecNumber>
        <ecNumber evidence="6">3.2.1.33</ecNumber>
    </recommendedName>
    <alternativeName>
        <fullName evidence="16">Glycogen debrancher</fullName>
    </alternativeName>
</protein>
<evidence type="ECO:0000256" key="12">
    <source>
        <dbReference type="ARBA" id="ARBA00023056"/>
    </source>
</evidence>
<sequence>MPTHQVRVHHLNKGENKESTLYRLEKGWVLRFLLSPSLHSLTVRLFCNHPPDPQTPFDRRTYHELEWKCPTGMRSDLTDIYAELQMLNSGSFNYFFTIDESTCIGQANGQGFFLVEPVLSVGRDEEITMDCLQVQTVITKLLGPFNEWESRLAVARETGYNVIHFTPVQELGISNSAYSIRDQLRFSPVYSTDERNVYTMNDLESLIAKMHKEWRVLSITDLVLNHTSKDSPWLMEHPECAYNCNNSPHLKPAYIIDRIFHYFSQEIAKGKWESQGIPPSVTEEGHLQAMRHVLHNEIFPKHKISEFYKVDVDNVMKEFKKAVDENRSREPNESELKIKQDPEFGRMKSSIDLNHAVYRYNTDRSGASETGSQGDQESPSVLNRSERVEKCCESLRDHLEHLNRQKEAEICDHINQAIENFIANARYRFVADYGNRLGQVTIDEPLMHSYFVVPDSHDGGVEKAEQCMLREPQLVMAVNGWVMADDPLRNFAEGSNVYLRRELIAWGDSCKLRYGQKPADCPALWERMRNYAEITARIFHGVRLDNCHSTPVHVAEYMIDVARKVRPDLYVVAELFTGSESLDNLFMNRLGINSLIRESMTAKEAHEQGRLVYRFGGLPVGSFAQPRVRPLVPTVAHALFFDQTHDNPSPVQERSAYDLWPTAALVAMANCAIGSNRGYDQIVPHHIHVVNEERLYAKWGQDLARNENINLSVGINAGKRLLNNLHYELATGGFQEVFVDQLDHEVVAVTRHNPQTHQSVIVIARTAFHHPQNPDDQRIVRSVQVQGIVEEVLFEGCLRQKHGCEYTKDDKTINGLPNYYLEVREHVGLASSQYAFEQSKDNELKEVHIKNLVPGAVVAIKCSLGDRAKEAVLEIRRGMGQFGYMMRSYSGNTTYDDTWDKSNFRGIVSRLSLGDLNRVMYRVDQEERDDKFGFSTYNIPGHGNLCYSGLRGVMSVLGEVRPCNNLGHPLCNNLRHGDWLMDYISNRLKVIGNTLHLGEWFEGMFLHLKKVPRFLIPCYFDAIITGSYIVLREMALQQFSEFVKDGSTFVQALSMGSTQFCGFVRSAKLPLLSPNLDPKPRTEVSMLTNEVEEAPVSMAAGLPHFAAGFWRCWGRDTFIALRGMLLVTGRHSDARFLILAFGGTLRHGLIPNLLSEGKDARYNCRDAIWWWLQAIKSYTMMAPDGEKILNDPVARIFPTDEDPGKFPGKEQPLNTVMQEALAKHMSGLKYRERGAGSKLDADMSDEGFNVEIGVKWPQGYVFGGNIHNCGTWMDKMGSSTKAGNKGQPATPRDGSAVEIVGLCASVVGWLADMHAKGAYPHSGVKYTKENYTDELITFEKWACSIKDNFEKDFYIHKEPKPNEENPELIVRRGIYKDCFNASQFWSNFQLRPNFCVALVVAPELFNVEHAWNSLDVAEKVLLGPLGMKTLDPSDWAYDGDYCVSNDGNDPKLAHGFNYHNGPEWVWPLAYFLRAKLYYASKLNKSRPGILKDTVDFVDKVLCRHYQELMHSPWKSLPELTNSNGTFCADSCRAQAWSDGCILEVLYDLERIETASRPSVVNFQAALVKTQ</sequence>
<keyword evidence="13" id="KW-0511">Multifunctional enzyme</keyword>
<evidence type="ECO:0000256" key="13">
    <source>
        <dbReference type="ARBA" id="ARBA00023268"/>
    </source>
</evidence>
<dbReference type="GO" id="GO:0005978">
    <property type="term" value="P:glycogen biosynthetic process"/>
    <property type="evidence" value="ECO:0007669"/>
    <property type="project" value="UniProtKB-KW"/>
</dbReference>
<evidence type="ECO:0000259" key="21">
    <source>
        <dbReference type="Pfam" id="PF14702"/>
    </source>
</evidence>
<dbReference type="FunFam" id="1.50.10.10:FF:000039">
    <property type="entry name" value="Glycogen debranching enzyme Gdb1, putative"/>
    <property type="match status" value="1"/>
</dbReference>
<proteinExistence type="inferred from homology"/>
<dbReference type="PANTHER" id="PTHR10569">
    <property type="entry name" value="GLYCOGEN DEBRANCHING ENZYME"/>
    <property type="match status" value="1"/>
</dbReference>
<evidence type="ECO:0000256" key="17">
    <source>
        <dbReference type="SAM" id="MobiDB-lite"/>
    </source>
</evidence>
<dbReference type="Pfam" id="PF14702">
    <property type="entry name" value="hGDE_central"/>
    <property type="match status" value="1"/>
</dbReference>
<dbReference type="EMBL" id="JBAMIC010000011">
    <property type="protein sequence ID" value="KAK7100807.1"/>
    <property type="molecule type" value="Genomic_DNA"/>
</dbReference>